<dbReference type="EMBL" id="JACNJD010000162">
    <property type="protein sequence ID" value="MBC8176804.1"/>
    <property type="molecule type" value="Genomic_DNA"/>
</dbReference>
<name>A0A8J6N060_9DELT</name>
<comment type="caution">
    <text evidence="9">The sequence shown here is derived from an EMBL/GenBank/DDBJ whole genome shotgun (WGS) entry which is preliminary data.</text>
</comment>
<dbReference type="HAMAP" id="MF_00171">
    <property type="entry name" value="TruA"/>
    <property type="match status" value="1"/>
</dbReference>
<reference evidence="9 10" key="1">
    <citation type="submission" date="2020-08" db="EMBL/GenBank/DDBJ databases">
        <title>Bridging the membrane lipid divide: bacteria of the FCB group superphylum have the potential to synthesize archaeal ether lipids.</title>
        <authorList>
            <person name="Villanueva L."/>
            <person name="Von Meijenfeldt F.A.B."/>
            <person name="Westbye A.B."/>
            <person name="Yadav S."/>
            <person name="Hopmans E.C."/>
            <person name="Dutilh B.E."/>
            <person name="Sinninghe Damste J.S."/>
        </authorList>
    </citation>
    <scope>NUCLEOTIDE SEQUENCE [LARGE SCALE GENOMIC DNA]</scope>
    <source>
        <strain evidence="9">NIOZ-UU27</strain>
    </source>
</reference>
<evidence type="ECO:0000313" key="10">
    <source>
        <dbReference type="Proteomes" id="UP000650524"/>
    </source>
</evidence>
<dbReference type="GO" id="GO:0003723">
    <property type="term" value="F:RNA binding"/>
    <property type="evidence" value="ECO:0007669"/>
    <property type="project" value="InterPro"/>
</dbReference>
<dbReference type="NCBIfam" id="TIGR00071">
    <property type="entry name" value="hisT_truA"/>
    <property type="match status" value="1"/>
</dbReference>
<dbReference type="Gene3D" id="3.30.70.580">
    <property type="entry name" value="Pseudouridine synthase I, catalytic domain, N-terminal subdomain"/>
    <property type="match status" value="1"/>
</dbReference>
<dbReference type="EC" id="5.4.99.12" evidence="4"/>
<evidence type="ECO:0000256" key="2">
    <source>
        <dbReference type="ARBA" id="ARBA00022694"/>
    </source>
</evidence>
<feature type="domain" description="Pseudouridine synthase I TruA alpha/beta" evidence="8">
    <location>
        <begin position="11"/>
        <end position="106"/>
    </location>
</feature>
<dbReference type="GO" id="GO:0160147">
    <property type="term" value="F:tRNA pseudouridine(38-40) synthase activity"/>
    <property type="evidence" value="ECO:0007669"/>
    <property type="project" value="UniProtKB-EC"/>
</dbReference>
<proteinExistence type="inferred from homology"/>
<protein>
    <recommendedName>
        <fullName evidence="4">tRNA pseudouridine synthase A</fullName>
        <ecNumber evidence="4">5.4.99.12</ecNumber>
    </recommendedName>
    <alternativeName>
        <fullName evidence="4">tRNA pseudouridine(38-40) synthase</fullName>
    </alternativeName>
    <alternativeName>
        <fullName evidence="4">tRNA pseudouridylate synthase I</fullName>
    </alternativeName>
    <alternativeName>
        <fullName evidence="4">tRNA-uridine isomerase I</fullName>
    </alternativeName>
</protein>
<evidence type="ECO:0000256" key="7">
    <source>
        <dbReference type="RuleBase" id="RU003792"/>
    </source>
</evidence>
<evidence type="ECO:0000313" key="9">
    <source>
        <dbReference type="EMBL" id="MBC8176804.1"/>
    </source>
</evidence>
<evidence type="ECO:0000256" key="4">
    <source>
        <dbReference type="HAMAP-Rule" id="MF_00171"/>
    </source>
</evidence>
<feature type="active site" description="Nucleophile" evidence="4 5">
    <location>
        <position position="54"/>
    </location>
</feature>
<comment type="caution">
    <text evidence="4">Lacks conserved residue(s) required for the propagation of feature annotation.</text>
</comment>
<sequence length="247" mass="27989">MDDKNIKFILAYDGTHYHGWQRQRNEITIQGVIEERLQVMTGEPVNLVSSGRTDAGVHALNQVCNFMTRSTIPLKSIQKGLNSLLPDDIFVKEAEYVPAEFHSRYNAKSKIYEYRILNREAPDVFRRSFQWHIRPALDIKEMGVCVSQLKGTHDFSSFKSTGSGTTDPVRSVLLAEINGFESGVVRIVIEADGFLRHMVRNIVGTVVEAGLGKINQERFKEIIDLRNRQLAGVKAPPQGLFLVKVRY</sequence>
<evidence type="ECO:0000256" key="6">
    <source>
        <dbReference type="PIRSR" id="PIRSR001430-2"/>
    </source>
</evidence>
<dbReference type="InterPro" id="IPR020103">
    <property type="entry name" value="PsdUridine_synth_cat_dom_sf"/>
</dbReference>
<dbReference type="InterPro" id="IPR020094">
    <property type="entry name" value="TruA/RsuA/RluB/E/F_N"/>
</dbReference>
<dbReference type="PANTHER" id="PTHR11142">
    <property type="entry name" value="PSEUDOURIDYLATE SYNTHASE"/>
    <property type="match status" value="1"/>
</dbReference>
<feature type="domain" description="Pseudouridine synthase I TruA alpha/beta" evidence="8">
    <location>
        <begin position="147"/>
        <end position="247"/>
    </location>
</feature>
<dbReference type="CDD" id="cd02570">
    <property type="entry name" value="PseudoU_synth_EcTruA"/>
    <property type="match status" value="1"/>
</dbReference>
<evidence type="ECO:0000259" key="8">
    <source>
        <dbReference type="Pfam" id="PF01416"/>
    </source>
</evidence>
<comment type="subunit">
    <text evidence="4">Homodimer.</text>
</comment>
<dbReference type="Gene3D" id="3.30.70.660">
    <property type="entry name" value="Pseudouridine synthase I, catalytic domain, C-terminal subdomain"/>
    <property type="match status" value="1"/>
</dbReference>
<keyword evidence="3 4" id="KW-0413">Isomerase</keyword>
<dbReference type="GO" id="GO:0031119">
    <property type="term" value="P:tRNA pseudouridine synthesis"/>
    <property type="evidence" value="ECO:0007669"/>
    <property type="project" value="UniProtKB-UniRule"/>
</dbReference>
<dbReference type="SUPFAM" id="SSF55120">
    <property type="entry name" value="Pseudouridine synthase"/>
    <property type="match status" value="1"/>
</dbReference>
<dbReference type="FunFam" id="3.30.70.580:FF:000001">
    <property type="entry name" value="tRNA pseudouridine synthase A"/>
    <property type="match status" value="1"/>
</dbReference>
<comment type="catalytic activity">
    <reaction evidence="4 7">
        <text>uridine(38/39/40) in tRNA = pseudouridine(38/39/40) in tRNA</text>
        <dbReference type="Rhea" id="RHEA:22376"/>
        <dbReference type="Rhea" id="RHEA-COMP:10085"/>
        <dbReference type="Rhea" id="RHEA-COMP:10087"/>
        <dbReference type="ChEBI" id="CHEBI:65314"/>
        <dbReference type="ChEBI" id="CHEBI:65315"/>
        <dbReference type="EC" id="5.4.99.12"/>
    </reaction>
</comment>
<dbReference type="AlphaFoldDB" id="A0A8J6N060"/>
<evidence type="ECO:0000256" key="1">
    <source>
        <dbReference type="ARBA" id="ARBA00009375"/>
    </source>
</evidence>
<gene>
    <name evidence="4 9" type="primary">truA</name>
    <name evidence="9" type="ORF">H8E19_05320</name>
</gene>
<dbReference type="Proteomes" id="UP000650524">
    <property type="component" value="Unassembled WGS sequence"/>
</dbReference>
<keyword evidence="2 4" id="KW-0819">tRNA processing</keyword>
<organism evidence="9 10">
    <name type="scientific">Candidatus Desulfacyla euxinica</name>
    <dbReference type="NCBI Taxonomy" id="2841693"/>
    <lineage>
        <taxon>Bacteria</taxon>
        <taxon>Deltaproteobacteria</taxon>
        <taxon>Candidatus Desulfacyla</taxon>
    </lineage>
</organism>
<dbReference type="InterPro" id="IPR020095">
    <property type="entry name" value="PsdUridine_synth_TruA_C"/>
</dbReference>
<feature type="binding site" evidence="4 6">
    <location>
        <position position="112"/>
    </location>
    <ligand>
        <name>substrate</name>
    </ligand>
</feature>
<evidence type="ECO:0000256" key="3">
    <source>
        <dbReference type="ARBA" id="ARBA00023235"/>
    </source>
</evidence>
<evidence type="ECO:0000256" key="5">
    <source>
        <dbReference type="PIRSR" id="PIRSR001430-1"/>
    </source>
</evidence>
<dbReference type="InterPro" id="IPR020097">
    <property type="entry name" value="PsdUridine_synth_TruA_a/b_dom"/>
</dbReference>
<accession>A0A8J6N060</accession>
<dbReference type="PANTHER" id="PTHR11142:SF0">
    <property type="entry name" value="TRNA PSEUDOURIDINE SYNTHASE-LIKE 1"/>
    <property type="match status" value="1"/>
</dbReference>
<comment type="similarity">
    <text evidence="1 4 7">Belongs to the tRNA pseudouridine synthase TruA family.</text>
</comment>
<comment type="function">
    <text evidence="4">Formation of pseudouridine at positions 38, 39 and 40 in the anticodon stem and loop of transfer RNAs.</text>
</comment>
<dbReference type="InterPro" id="IPR001406">
    <property type="entry name" value="PsdUridine_synth_TruA"/>
</dbReference>
<dbReference type="Pfam" id="PF01416">
    <property type="entry name" value="PseudoU_synth_1"/>
    <property type="match status" value="2"/>
</dbReference>
<dbReference type="PIRSF" id="PIRSF001430">
    <property type="entry name" value="tRNA_psdUrid_synth"/>
    <property type="match status" value="1"/>
</dbReference>